<name>M1KJP2_ENCCN</name>
<dbReference type="Gene3D" id="2.40.160.210">
    <property type="entry name" value="Acyl-CoA thioesterase, double hotdog domain"/>
    <property type="match status" value="1"/>
</dbReference>
<dbReference type="InterPro" id="IPR025652">
    <property type="entry name" value="TesB_C"/>
</dbReference>
<comment type="similarity">
    <text evidence="1">Belongs to the C/M/P thioester hydrolase family.</text>
</comment>
<dbReference type="GO" id="GO:0009062">
    <property type="term" value="P:fatty acid catabolic process"/>
    <property type="evidence" value="ECO:0007669"/>
    <property type="project" value="TreeGrafter"/>
</dbReference>
<dbReference type="VEuPathDB" id="MicrosporidiaDB:M970_051530"/>
<dbReference type="SUPFAM" id="SSF54637">
    <property type="entry name" value="Thioesterase/thiol ester dehydrase-isomerase"/>
    <property type="match status" value="2"/>
</dbReference>
<dbReference type="VEuPathDB" id="MicrosporidiaDB:AEWD_051530"/>
<dbReference type="PANTHER" id="PTHR11066:SF34">
    <property type="entry name" value="ACYL-COENZYME A THIOESTERASE 8"/>
    <property type="match status" value="1"/>
</dbReference>
<keyword evidence="2" id="KW-0378">Hydrolase</keyword>
<dbReference type="GO" id="GO:0047617">
    <property type="term" value="F:fatty acyl-CoA hydrolase activity"/>
    <property type="evidence" value="ECO:0007669"/>
    <property type="project" value="InterPro"/>
</dbReference>
<gene>
    <name evidence="5" type="ORF">ECU05_1520</name>
</gene>
<evidence type="ECO:0000313" key="5">
    <source>
        <dbReference type="EMBL" id="AGE95426.1"/>
    </source>
</evidence>
<evidence type="ECO:0000256" key="2">
    <source>
        <dbReference type="ARBA" id="ARBA00022801"/>
    </source>
</evidence>
<reference evidence="5" key="1">
    <citation type="journal article" date="2013" name="Eukaryot. Cell">
        <title>Extremely Reduced Levels of Heterozygosity in the Vertebrate Pathogen Encephalitozoon cuniculi.</title>
        <authorList>
            <person name="Selman M."/>
            <person name="Sak B."/>
            <person name="Kvac M."/>
            <person name="Farinelli L."/>
            <person name="Weiss L.M."/>
            <person name="Corradi N."/>
        </authorList>
    </citation>
    <scope>NUCLEOTIDE SEQUENCE</scope>
</reference>
<dbReference type="PANTHER" id="PTHR11066">
    <property type="entry name" value="ACYL-COA THIOESTERASE"/>
    <property type="match status" value="1"/>
</dbReference>
<protein>
    <submittedName>
        <fullName evidence="5">Acylcoenzyme a thioesterase II</fullName>
    </submittedName>
</protein>
<organism evidence="5">
    <name type="scientific">Encephalitozoon cuniculi</name>
    <name type="common">Microsporidian parasite</name>
    <dbReference type="NCBI Taxonomy" id="6035"/>
    <lineage>
        <taxon>Eukaryota</taxon>
        <taxon>Fungi</taxon>
        <taxon>Fungi incertae sedis</taxon>
        <taxon>Microsporidia</taxon>
        <taxon>Unikaryonidae</taxon>
        <taxon>Encephalitozoon</taxon>
    </lineage>
</organism>
<proteinExistence type="inferred from homology"/>
<dbReference type="InterPro" id="IPR042171">
    <property type="entry name" value="Acyl-CoA_hotdog"/>
</dbReference>
<dbReference type="EMBL" id="KC513607">
    <property type="protein sequence ID" value="AGE95426.1"/>
    <property type="molecule type" value="Genomic_DNA"/>
</dbReference>
<dbReference type="AlphaFoldDB" id="M1KJP2"/>
<evidence type="ECO:0000256" key="1">
    <source>
        <dbReference type="ARBA" id="ARBA00006538"/>
    </source>
</evidence>
<dbReference type="InterPro" id="IPR029069">
    <property type="entry name" value="HotDog_dom_sf"/>
</dbReference>
<evidence type="ECO:0000259" key="3">
    <source>
        <dbReference type="Pfam" id="PF02551"/>
    </source>
</evidence>
<dbReference type="VEuPathDB" id="MicrosporidiaDB:AEWR_051530"/>
<accession>M1KJP2</accession>
<sequence length="294" mass="32746">MGIPMEFIQMVRLDSGVFEGSNLWSPLPGYPAFGGQIAAQSLASAFSTVGEDSVPNTMSILFINKCKSDQKVKYTVKNLKNGSIVDMRQVDCYQNNVLVSSAHISFSKPDNNAHDYEGTPYRIYDDTFVPFAEYISKSLTNSSAGQAEVNAKFQVLYDNMLMMFNVLDVDVGTENKDMRQIRIKIKQRQEEVIGVASLITLISDILLVETALMASNLTLFSKDLSLLTSLNHVIHFVNLEKSINDGYIYYIVKCKGIRNSKAICEGQLIHEDGTLICLTGQQGVFRVKSSYSKK</sequence>
<dbReference type="GO" id="GO:0005782">
    <property type="term" value="C:peroxisomal matrix"/>
    <property type="evidence" value="ECO:0007669"/>
    <property type="project" value="TreeGrafter"/>
</dbReference>
<dbReference type="InterPro" id="IPR003703">
    <property type="entry name" value="Acyl_CoA_thio"/>
</dbReference>
<feature type="domain" description="Acyl-CoA thioesterase 2 C-terminal" evidence="3">
    <location>
        <begin position="179"/>
        <end position="284"/>
    </location>
</feature>
<dbReference type="CDD" id="cd03444">
    <property type="entry name" value="Thioesterase_II_repeat1"/>
    <property type="match status" value="1"/>
</dbReference>
<dbReference type="Pfam" id="PF02551">
    <property type="entry name" value="Acyl_CoA_thio"/>
    <property type="match status" value="1"/>
</dbReference>
<dbReference type="VEuPathDB" id="MicrosporidiaDB:AEWQ_051530"/>
<dbReference type="InterPro" id="IPR049449">
    <property type="entry name" value="TesB_ACOT8-like_N"/>
</dbReference>
<dbReference type="VEuPathDB" id="MicrosporidiaDB:ECU05_1520"/>
<dbReference type="CDD" id="cd03445">
    <property type="entry name" value="Thioesterase_II_repeat2"/>
    <property type="match status" value="1"/>
</dbReference>
<evidence type="ECO:0000259" key="4">
    <source>
        <dbReference type="Pfam" id="PF13622"/>
    </source>
</evidence>
<dbReference type="GO" id="GO:0006637">
    <property type="term" value="P:acyl-CoA metabolic process"/>
    <property type="evidence" value="ECO:0007669"/>
    <property type="project" value="InterPro"/>
</dbReference>
<dbReference type="Pfam" id="PF13622">
    <property type="entry name" value="4HBT_3"/>
    <property type="match status" value="1"/>
</dbReference>
<feature type="domain" description="Acyl-CoA thioesterase-like N-terminal HotDog" evidence="4">
    <location>
        <begin position="29"/>
        <end position="106"/>
    </location>
</feature>